<keyword evidence="1" id="KW-0175">Coiled coil</keyword>
<evidence type="ECO:0000256" key="2">
    <source>
        <dbReference type="SAM" id="Phobius"/>
    </source>
</evidence>
<evidence type="ECO:0000256" key="1">
    <source>
        <dbReference type="SAM" id="Coils"/>
    </source>
</evidence>
<dbReference type="EMBL" id="CAADEX010000003">
    <property type="protein sequence ID" value="VFJ42928.1"/>
    <property type="molecule type" value="Genomic_DNA"/>
</dbReference>
<keyword evidence="2" id="KW-0472">Membrane</keyword>
<feature type="coiled-coil region" evidence="1">
    <location>
        <begin position="139"/>
        <end position="166"/>
    </location>
</feature>
<dbReference type="Pfam" id="PF20567">
    <property type="entry name" value="DUF6776"/>
    <property type="match status" value="1"/>
</dbReference>
<name>A0A450RV25_9GAMM</name>
<organism evidence="3">
    <name type="scientific">Candidatus Kentrum sp. DK</name>
    <dbReference type="NCBI Taxonomy" id="2126562"/>
    <lineage>
        <taxon>Bacteria</taxon>
        <taxon>Pseudomonadati</taxon>
        <taxon>Pseudomonadota</taxon>
        <taxon>Gammaproteobacteria</taxon>
        <taxon>Candidatus Kentrum</taxon>
    </lineage>
</organism>
<gene>
    <name evidence="3" type="ORF">BECKDK2373B_GA0170837_100357</name>
</gene>
<feature type="transmembrane region" description="Helical" evidence="2">
    <location>
        <begin position="65"/>
        <end position="85"/>
    </location>
</feature>
<proteinExistence type="predicted"/>
<keyword evidence="2" id="KW-1133">Transmembrane helix</keyword>
<accession>A0A450RV25</accession>
<protein>
    <submittedName>
        <fullName evidence="3">Uncharacterized protein</fullName>
    </submittedName>
</protein>
<keyword evidence="2" id="KW-0812">Transmembrane</keyword>
<evidence type="ECO:0000313" key="3">
    <source>
        <dbReference type="EMBL" id="VFJ42928.1"/>
    </source>
</evidence>
<dbReference type="AlphaFoldDB" id="A0A450RV25"/>
<reference evidence="3" key="1">
    <citation type="submission" date="2019-02" db="EMBL/GenBank/DDBJ databases">
        <authorList>
            <person name="Gruber-Vodicka R. H."/>
            <person name="Seah K. B. B."/>
        </authorList>
    </citation>
    <scope>NUCLEOTIDE SEQUENCE</scope>
    <source>
        <strain evidence="3">BECK_DK47</strain>
    </source>
</reference>
<sequence length="290" mass="33642">MIPGDRRPRRLSLSVESALILLIWETSPERQRQNLSIHANDSRDMWKYLVDPRNRYPVIRHHRPLYGIVLWSTVFLSLGVIIYLICISRFEALVEHHFSIGTEKKHLQSLNVRLTSQNSLLRDRVAILERAAQIDRIAYEEINKTVESLQDEAREAKEELLFYQGLVTSSEQGQGFRIQSLELQSGDSQHSYHYRIVLTRFQKDDRVIKGILELSVVGHQEGEPDRLELSDMTLKEPERLAFEFRNFHKMEGYLILPTGFTPHRLVVTVDLQGKDAGKIVKTIDWSSALD</sequence>
<dbReference type="InterPro" id="IPR046703">
    <property type="entry name" value="DUF6776"/>
</dbReference>